<dbReference type="PANTHER" id="PTHR13789">
    <property type="entry name" value="MONOOXYGENASE"/>
    <property type="match status" value="1"/>
</dbReference>
<dbReference type="RefSeq" id="WP_060765616.1">
    <property type="nucleotide sequence ID" value="NZ_LCYC01000002.1"/>
</dbReference>
<evidence type="ECO:0000256" key="4">
    <source>
        <dbReference type="ARBA" id="ARBA00023002"/>
    </source>
</evidence>
<evidence type="ECO:0000313" key="9">
    <source>
        <dbReference type="Proteomes" id="UP000063434"/>
    </source>
</evidence>
<keyword evidence="4 8" id="KW-0560">Oxidoreductase</keyword>
<keyword evidence="6" id="KW-0472">Membrane</keyword>
<evidence type="ECO:0000256" key="2">
    <source>
        <dbReference type="ARBA" id="ARBA00022630"/>
    </source>
</evidence>
<dbReference type="EC" id="1.14.13.24" evidence="8"/>
<reference evidence="8 9" key="1">
    <citation type="submission" date="2015-05" db="EMBL/GenBank/DDBJ databases">
        <title>A genomic and transcriptomic approach to investigate the blue pigment phenotype in Pseudomonas fluorescens.</title>
        <authorList>
            <person name="Andreani N.A."/>
            <person name="Cardazzo B."/>
        </authorList>
    </citation>
    <scope>NUCLEOTIDE SEQUENCE [LARGE SCALE GENOMIC DNA]</scope>
    <source>
        <strain evidence="8 9">Ps_40</strain>
    </source>
</reference>
<sequence length="391" mass="43077">MSLQDPIVIIGGGIGGLAAALALSHKGFKTLLIEQAEEFREVGAGIQVGPNGFRVLETLGVADQVRELTVLPDDLIFMDSVSAEVVTTIPTGAAFRERFKYPYALVHRADLHSVLLAACRESADVDFRIATKVVGYEDDGLSVCVTTDQGETIRGCALIGADGLWSKVREKIVGDGAPVVSVHIAYRAVLPIEDVPLEFRRNSMILWGGPKSHLVQYPLRGGKLFNLVAVFHSDRYVEGWNTEGDPEELRRRFAGTCDTVQTLLSKIESWRMWVLCDREPVKNWSEGRTTLLGDAAHPMLQYLAQGACMAMEDGVVLAQEIEKCQGDFESAFKAYQARRYLRTGRCQVMARVHGEFYHAEGVAAELRNGMLAARTPEQAYAGLTWLYDAII</sequence>
<organism evidence="8 9">
    <name type="scientific">Pseudomonas fluorescens</name>
    <dbReference type="NCBI Taxonomy" id="294"/>
    <lineage>
        <taxon>Bacteria</taxon>
        <taxon>Pseudomonadati</taxon>
        <taxon>Pseudomonadota</taxon>
        <taxon>Gammaproteobacteria</taxon>
        <taxon>Pseudomonadales</taxon>
        <taxon>Pseudomonadaceae</taxon>
        <taxon>Pseudomonas</taxon>
    </lineage>
</organism>
<keyword evidence="2" id="KW-0285">Flavoprotein</keyword>
<gene>
    <name evidence="8" type="primary">xlnD</name>
    <name evidence="8" type="ORF">PFL603g_00130</name>
</gene>
<keyword evidence="6" id="KW-1133">Transmembrane helix</keyword>
<dbReference type="AlphaFoldDB" id="A0A109LB45"/>
<dbReference type="NCBIfam" id="NF006021">
    <property type="entry name" value="PRK08163.1"/>
    <property type="match status" value="1"/>
</dbReference>
<keyword evidence="3" id="KW-0274">FAD</keyword>
<accession>A0A109LB45</accession>
<evidence type="ECO:0000256" key="1">
    <source>
        <dbReference type="ARBA" id="ARBA00001974"/>
    </source>
</evidence>
<dbReference type="InterPro" id="IPR002938">
    <property type="entry name" value="FAD-bd"/>
</dbReference>
<keyword evidence="5" id="KW-0503">Monooxygenase</keyword>
<evidence type="ECO:0000259" key="7">
    <source>
        <dbReference type="Pfam" id="PF01494"/>
    </source>
</evidence>
<proteinExistence type="predicted"/>
<comment type="cofactor">
    <cofactor evidence="1">
        <name>FAD</name>
        <dbReference type="ChEBI" id="CHEBI:57692"/>
    </cofactor>
</comment>
<name>A0A109LB45_PSEFL</name>
<evidence type="ECO:0000256" key="3">
    <source>
        <dbReference type="ARBA" id="ARBA00022827"/>
    </source>
</evidence>
<evidence type="ECO:0000313" key="8">
    <source>
        <dbReference type="EMBL" id="KWV84304.1"/>
    </source>
</evidence>
<evidence type="ECO:0000256" key="6">
    <source>
        <dbReference type="SAM" id="Phobius"/>
    </source>
</evidence>
<dbReference type="Proteomes" id="UP000063434">
    <property type="component" value="Unassembled WGS sequence"/>
</dbReference>
<comment type="caution">
    <text evidence="8">The sequence shown here is derived from an EMBL/GenBank/DDBJ whole genome shotgun (WGS) entry which is preliminary data.</text>
</comment>
<keyword evidence="6" id="KW-0812">Transmembrane</keyword>
<protein>
    <submittedName>
        <fullName evidence="8">3-hydroxybenzoate 6-hydroxylase 1</fullName>
        <ecNumber evidence="8">1.14.13.24</ecNumber>
    </submittedName>
</protein>
<dbReference type="InterPro" id="IPR036188">
    <property type="entry name" value="FAD/NAD-bd_sf"/>
</dbReference>
<feature type="domain" description="FAD-binding" evidence="7">
    <location>
        <begin position="7"/>
        <end position="323"/>
    </location>
</feature>
<dbReference type="PATRIC" id="fig|294.195.peg.135"/>
<dbReference type="Pfam" id="PF01494">
    <property type="entry name" value="FAD_binding_3"/>
    <property type="match status" value="1"/>
</dbReference>
<dbReference type="EMBL" id="LCYC01000002">
    <property type="protein sequence ID" value="KWV84304.1"/>
    <property type="molecule type" value="Genomic_DNA"/>
</dbReference>
<dbReference type="InterPro" id="IPR050493">
    <property type="entry name" value="FAD-dep_Monooxygenase_BioMet"/>
</dbReference>
<dbReference type="Gene3D" id="3.50.50.60">
    <property type="entry name" value="FAD/NAD(P)-binding domain"/>
    <property type="match status" value="1"/>
</dbReference>
<dbReference type="SUPFAM" id="SSF54373">
    <property type="entry name" value="FAD-linked reductases, C-terminal domain"/>
    <property type="match status" value="1"/>
</dbReference>
<dbReference type="PRINTS" id="PR00420">
    <property type="entry name" value="RNGMNOXGNASE"/>
</dbReference>
<feature type="transmembrane region" description="Helical" evidence="6">
    <location>
        <begin position="6"/>
        <end position="23"/>
    </location>
</feature>
<dbReference type="GO" id="GO:0071949">
    <property type="term" value="F:FAD binding"/>
    <property type="evidence" value="ECO:0007669"/>
    <property type="project" value="InterPro"/>
</dbReference>
<dbReference type="SUPFAM" id="SSF51905">
    <property type="entry name" value="FAD/NAD(P)-binding domain"/>
    <property type="match status" value="1"/>
</dbReference>
<dbReference type="PANTHER" id="PTHR13789:SF318">
    <property type="entry name" value="GERANYLGERANYL DIPHOSPHATE REDUCTASE"/>
    <property type="match status" value="1"/>
</dbReference>
<evidence type="ECO:0000256" key="5">
    <source>
        <dbReference type="ARBA" id="ARBA00023033"/>
    </source>
</evidence>
<dbReference type="GO" id="GO:0018669">
    <property type="term" value="F:3-hydroxybenzoate 6-monooxygenase activity"/>
    <property type="evidence" value="ECO:0007669"/>
    <property type="project" value="UniProtKB-EC"/>
</dbReference>